<dbReference type="Pfam" id="PF02901">
    <property type="entry name" value="PFL-like"/>
    <property type="match status" value="1"/>
</dbReference>
<dbReference type="InterPro" id="IPR051215">
    <property type="entry name" value="GRE"/>
</dbReference>
<dbReference type="GO" id="GO:0003824">
    <property type="term" value="F:catalytic activity"/>
    <property type="evidence" value="ECO:0007669"/>
    <property type="project" value="InterPro"/>
</dbReference>
<evidence type="ECO:0000313" key="3">
    <source>
        <dbReference type="Proteomes" id="UP000664477"/>
    </source>
</evidence>
<comment type="caution">
    <text evidence="2">The sequence shown here is derived from an EMBL/GenBank/DDBJ whole genome shotgun (WGS) entry which is preliminary data.</text>
</comment>
<accession>A0A939SJ67</accession>
<dbReference type="PROSITE" id="PS51554">
    <property type="entry name" value="PFL"/>
    <property type="match status" value="1"/>
</dbReference>
<dbReference type="SUPFAM" id="SSF51998">
    <property type="entry name" value="PFL-like glycyl radical enzymes"/>
    <property type="match status" value="1"/>
</dbReference>
<dbReference type="Gene3D" id="3.20.70.20">
    <property type="match status" value="1"/>
</dbReference>
<evidence type="ECO:0000259" key="1">
    <source>
        <dbReference type="PROSITE" id="PS51554"/>
    </source>
</evidence>
<feature type="domain" description="PFL" evidence="1">
    <location>
        <begin position="1"/>
        <end position="121"/>
    </location>
</feature>
<protein>
    <recommendedName>
        <fullName evidence="1">PFL domain-containing protein</fullName>
    </recommendedName>
</protein>
<dbReference type="Proteomes" id="UP000664477">
    <property type="component" value="Unassembled WGS sequence"/>
</dbReference>
<dbReference type="PANTHER" id="PTHR43641">
    <property type="entry name" value="FORMATE ACETYLTRANSFERASE 3-RELATED"/>
    <property type="match status" value="1"/>
</dbReference>
<sequence length="121" mass="13605">MQLAVIVLMRRITALGNYACDAAIHFAQALASKAESMAAAESNQYRRAELQESAAILRNVPAKPAQTFKEACQAFYLLQLILHLENGSYAVNPMGFDKAVYPFYQRDIEQGRLTKHKLMRL</sequence>
<dbReference type="PANTHER" id="PTHR43641:SF2">
    <property type="entry name" value="DEHYDRATASE YBIW-RELATED"/>
    <property type="match status" value="1"/>
</dbReference>
<proteinExistence type="predicted"/>
<dbReference type="AlphaFoldDB" id="A0A939SJ67"/>
<gene>
    <name evidence="2" type="ORF">J4727_07490</name>
</gene>
<reference evidence="2" key="1">
    <citation type="submission" date="2021-03" db="EMBL/GenBank/DDBJ databases">
        <title>Molecular epidemiology and mechanisms of colistin and carbapenem resistance in Enterobacteriaceae from clinical isolates, the environment and porcine samples in Pretoria, South Africa.</title>
        <authorList>
            <person name="Bogoshi D."/>
            <person name="Mbelle N.M."/>
            <person name="Naidoo V."/>
            <person name="Osei Sekyere J."/>
        </authorList>
    </citation>
    <scope>NUCLEOTIDE SEQUENCE</scope>
    <source>
        <strain evidence="2">C052</strain>
    </source>
</reference>
<dbReference type="InterPro" id="IPR004184">
    <property type="entry name" value="PFL_dom"/>
</dbReference>
<name>A0A939SJ67_PRORE</name>
<organism evidence="2 3">
    <name type="scientific">Providencia rettgeri</name>
    <dbReference type="NCBI Taxonomy" id="587"/>
    <lineage>
        <taxon>Bacteria</taxon>
        <taxon>Pseudomonadati</taxon>
        <taxon>Pseudomonadota</taxon>
        <taxon>Gammaproteobacteria</taxon>
        <taxon>Enterobacterales</taxon>
        <taxon>Morganellaceae</taxon>
        <taxon>Providencia</taxon>
    </lineage>
</organism>
<dbReference type="GO" id="GO:0005829">
    <property type="term" value="C:cytosol"/>
    <property type="evidence" value="ECO:0007669"/>
    <property type="project" value="TreeGrafter"/>
</dbReference>
<dbReference type="EMBL" id="JAGETQ010000029">
    <property type="protein sequence ID" value="MBO1916089.1"/>
    <property type="molecule type" value="Genomic_DNA"/>
</dbReference>
<evidence type="ECO:0000313" key="2">
    <source>
        <dbReference type="EMBL" id="MBO1916089.1"/>
    </source>
</evidence>